<evidence type="ECO:0000313" key="3">
    <source>
        <dbReference type="Proteomes" id="UP000791440"/>
    </source>
</evidence>
<reference evidence="2" key="1">
    <citation type="journal article" date="2016" name="Insect Biochem. Mol. Biol.">
        <title>Multifaceted biological insights from a draft genome sequence of the tobacco hornworm moth, Manduca sexta.</title>
        <authorList>
            <person name="Kanost M.R."/>
            <person name="Arrese E.L."/>
            <person name="Cao X."/>
            <person name="Chen Y.R."/>
            <person name="Chellapilla S."/>
            <person name="Goldsmith M.R."/>
            <person name="Grosse-Wilde E."/>
            <person name="Heckel D.G."/>
            <person name="Herndon N."/>
            <person name="Jiang H."/>
            <person name="Papanicolaou A."/>
            <person name="Qu J."/>
            <person name="Soulages J.L."/>
            <person name="Vogel H."/>
            <person name="Walters J."/>
            <person name="Waterhouse R.M."/>
            <person name="Ahn S.J."/>
            <person name="Almeida F.C."/>
            <person name="An C."/>
            <person name="Aqrawi P."/>
            <person name="Bretschneider A."/>
            <person name="Bryant W.B."/>
            <person name="Bucks S."/>
            <person name="Chao H."/>
            <person name="Chevignon G."/>
            <person name="Christen J.M."/>
            <person name="Clarke D.F."/>
            <person name="Dittmer N.T."/>
            <person name="Ferguson L.C.F."/>
            <person name="Garavelou S."/>
            <person name="Gordon K.H.J."/>
            <person name="Gunaratna R.T."/>
            <person name="Han Y."/>
            <person name="Hauser F."/>
            <person name="He Y."/>
            <person name="Heidel-Fischer H."/>
            <person name="Hirsh A."/>
            <person name="Hu Y."/>
            <person name="Jiang H."/>
            <person name="Kalra D."/>
            <person name="Klinner C."/>
            <person name="Konig C."/>
            <person name="Kovar C."/>
            <person name="Kroll A.R."/>
            <person name="Kuwar S.S."/>
            <person name="Lee S.L."/>
            <person name="Lehman R."/>
            <person name="Li K."/>
            <person name="Li Z."/>
            <person name="Liang H."/>
            <person name="Lovelace S."/>
            <person name="Lu Z."/>
            <person name="Mansfield J.H."/>
            <person name="McCulloch K.J."/>
            <person name="Mathew T."/>
            <person name="Morton B."/>
            <person name="Muzny D.M."/>
            <person name="Neunemann D."/>
            <person name="Ongeri F."/>
            <person name="Pauchet Y."/>
            <person name="Pu L.L."/>
            <person name="Pyrousis I."/>
            <person name="Rao X.J."/>
            <person name="Redding A."/>
            <person name="Roesel C."/>
            <person name="Sanchez-Gracia A."/>
            <person name="Schaack S."/>
            <person name="Shukla A."/>
            <person name="Tetreau G."/>
            <person name="Wang Y."/>
            <person name="Xiong G.H."/>
            <person name="Traut W."/>
            <person name="Walsh T.K."/>
            <person name="Worley K.C."/>
            <person name="Wu D."/>
            <person name="Wu W."/>
            <person name="Wu Y.Q."/>
            <person name="Zhang X."/>
            <person name="Zou Z."/>
            <person name="Zucker H."/>
            <person name="Briscoe A.D."/>
            <person name="Burmester T."/>
            <person name="Clem R.J."/>
            <person name="Feyereisen R."/>
            <person name="Grimmelikhuijzen C.J.P."/>
            <person name="Hamodrakas S.J."/>
            <person name="Hansson B.S."/>
            <person name="Huguet E."/>
            <person name="Jermiin L.S."/>
            <person name="Lan Q."/>
            <person name="Lehman H.K."/>
            <person name="Lorenzen M."/>
            <person name="Merzendorfer H."/>
            <person name="Michalopoulos I."/>
            <person name="Morton D.B."/>
            <person name="Muthukrishnan S."/>
            <person name="Oakeshott J.G."/>
            <person name="Palmer W."/>
            <person name="Park Y."/>
            <person name="Passarelli A.L."/>
            <person name="Rozas J."/>
            <person name="Schwartz L.M."/>
            <person name="Smith W."/>
            <person name="Southgate A."/>
            <person name="Vilcinskas A."/>
            <person name="Vogt R."/>
            <person name="Wang P."/>
            <person name="Werren J."/>
            <person name="Yu X.Q."/>
            <person name="Zhou J.J."/>
            <person name="Brown S.J."/>
            <person name="Scherer S.E."/>
            <person name="Richards S."/>
            <person name="Blissard G.W."/>
        </authorList>
    </citation>
    <scope>NUCLEOTIDE SEQUENCE</scope>
</reference>
<keyword evidence="3" id="KW-1185">Reference proteome</keyword>
<dbReference type="EMBL" id="JH669056">
    <property type="protein sequence ID" value="KAG6463891.1"/>
    <property type="molecule type" value="Genomic_DNA"/>
</dbReference>
<dbReference type="OrthoDB" id="7405779at2759"/>
<accession>A0A921ZU18</accession>
<dbReference type="Proteomes" id="UP000791440">
    <property type="component" value="Unassembled WGS sequence"/>
</dbReference>
<evidence type="ECO:0000256" key="1">
    <source>
        <dbReference type="SAM" id="SignalP"/>
    </source>
</evidence>
<keyword evidence="1" id="KW-0732">Signal</keyword>
<organism evidence="2 3">
    <name type="scientific">Manduca sexta</name>
    <name type="common">Tobacco hawkmoth</name>
    <name type="synonym">Tobacco hornworm</name>
    <dbReference type="NCBI Taxonomy" id="7130"/>
    <lineage>
        <taxon>Eukaryota</taxon>
        <taxon>Metazoa</taxon>
        <taxon>Ecdysozoa</taxon>
        <taxon>Arthropoda</taxon>
        <taxon>Hexapoda</taxon>
        <taxon>Insecta</taxon>
        <taxon>Pterygota</taxon>
        <taxon>Neoptera</taxon>
        <taxon>Endopterygota</taxon>
        <taxon>Lepidoptera</taxon>
        <taxon>Glossata</taxon>
        <taxon>Ditrysia</taxon>
        <taxon>Bombycoidea</taxon>
        <taxon>Sphingidae</taxon>
        <taxon>Sphinginae</taxon>
        <taxon>Sphingini</taxon>
        <taxon>Manduca</taxon>
    </lineage>
</organism>
<feature type="signal peptide" evidence="1">
    <location>
        <begin position="1"/>
        <end position="20"/>
    </location>
</feature>
<dbReference type="CDD" id="cd20235">
    <property type="entry name" value="PFM_spherulin-2a-like"/>
    <property type="match status" value="1"/>
</dbReference>
<gene>
    <name evidence="2" type="ORF">O3G_MSEX014133</name>
</gene>
<comment type="caution">
    <text evidence="2">The sequence shown here is derived from an EMBL/GenBank/DDBJ whole genome shotgun (WGS) entry which is preliminary data.</text>
</comment>
<feature type="chain" id="PRO_5037456645" evidence="1">
    <location>
        <begin position="21"/>
        <end position="309"/>
    </location>
</feature>
<reference evidence="2" key="2">
    <citation type="submission" date="2020-12" db="EMBL/GenBank/DDBJ databases">
        <authorList>
            <person name="Kanost M."/>
        </authorList>
    </citation>
    <scope>NUCLEOTIDE SEQUENCE</scope>
</reference>
<sequence length="309" mass="35608">MKNNHHIFCVVLSIFTCCYAKISINITVKSFKDIDIKPLGDDNKVITQNEVDLFGISDDKLKRGVRIQLGRTPEEIFLKNPTPYGDLYTKFKWQEVKRNLRVKSAKVTEFSKENTILKTNVFINNASEAIKANAKLYKKIENTVYSLWSAEGLPVDDILYNLNITFDNGILKYENKWRNNTFRNLYSSLGVSRRGEVTIAPGKEIVMELTAFKIVAVLEITYEARLIGQLIANYARVYGKYHYWAPSINSIMERVNLKNKIHTREVIEIRSYINPVLNVFDKITGESVPVTQNLIKASVKKEKKKCRRT</sequence>
<proteinExistence type="predicted"/>
<protein>
    <submittedName>
        <fullName evidence="2">Uncharacterized protein</fullName>
    </submittedName>
</protein>
<name>A0A921ZU18_MANSE</name>
<evidence type="ECO:0000313" key="2">
    <source>
        <dbReference type="EMBL" id="KAG6463891.1"/>
    </source>
</evidence>
<dbReference type="AlphaFoldDB" id="A0A921ZU18"/>